<protein>
    <submittedName>
        <fullName evidence="9">CRE-VPS-20 protein</fullName>
    </submittedName>
</protein>
<reference evidence="9" key="1">
    <citation type="submission" date="2007-07" db="EMBL/GenBank/DDBJ databases">
        <title>PCAP assembly of the Caenorhabditis remanei genome.</title>
        <authorList>
            <consortium name="The Caenorhabditis remanei Sequencing Consortium"/>
            <person name="Wilson R.K."/>
        </authorList>
    </citation>
    <scope>NUCLEOTIDE SEQUENCE [LARGE SCALE GENOMIC DNA]</scope>
    <source>
        <strain evidence="9">PB4641</strain>
    </source>
</reference>
<keyword evidence="6" id="KW-0472">Membrane</keyword>
<evidence type="ECO:0000256" key="8">
    <source>
        <dbReference type="SAM" id="MobiDB-lite"/>
    </source>
</evidence>
<dbReference type="STRING" id="31234.E3MFF8"/>
<proteinExistence type="inferred from homology"/>
<dbReference type="GO" id="GO:0005771">
    <property type="term" value="C:multivesicular body"/>
    <property type="evidence" value="ECO:0007669"/>
    <property type="project" value="TreeGrafter"/>
</dbReference>
<dbReference type="FunCoup" id="E3MFF8">
    <property type="interactions" value="2517"/>
</dbReference>
<dbReference type="GO" id="GO:0006900">
    <property type="term" value="P:vesicle budding from membrane"/>
    <property type="evidence" value="ECO:0007669"/>
    <property type="project" value="TreeGrafter"/>
</dbReference>
<evidence type="ECO:0000313" key="10">
    <source>
        <dbReference type="Proteomes" id="UP000008281"/>
    </source>
</evidence>
<keyword evidence="3" id="KW-0813">Transport</keyword>
<dbReference type="OMA" id="RAKQPAM"/>
<keyword evidence="4" id="KW-0967">Endosome</keyword>
<evidence type="ECO:0000256" key="5">
    <source>
        <dbReference type="ARBA" id="ARBA00022927"/>
    </source>
</evidence>
<feature type="compositionally biased region" description="Basic and acidic residues" evidence="8">
    <location>
        <begin position="197"/>
        <end position="224"/>
    </location>
</feature>
<organism evidence="10">
    <name type="scientific">Caenorhabditis remanei</name>
    <name type="common">Caenorhabditis vulgaris</name>
    <dbReference type="NCBI Taxonomy" id="31234"/>
    <lineage>
        <taxon>Eukaryota</taxon>
        <taxon>Metazoa</taxon>
        <taxon>Ecdysozoa</taxon>
        <taxon>Nematoda</taxon>
        <taxon>Chromadorea</taxon>
        <taxon>Rhabditida</taxon>
        <taxon>Rhabditina</taxon>
        <taxon>Rhabditomorpha</taxon>
        <taxon>Rhabditoidea</taxon>
        <taxon>Rhabditidae</taxon>
        <taxon>Peloderinae</taxon>
        <taxon>Caenorhabditis</taxon>
    </lineage>
</organism>
<gene>
    <name evidence="9" type="primary">Cre-vps-20</name>
    <name evidence="9" type="ORF">CRE_20699</name>
</gene>
<dbReference type="PANTHER" id="PTHR22761:SF5">
    <property type="entry name" value="CHARGED MULTIVESICULAR BODY PROTEIN 6"/>
    <property type="match status" value="1"/>
</dbReference>
<dbReference type="eggNOG" id="KOG2910">
    <property type="taxonomic scope" value="Eukaryota"/>
</dbReference>
<feature type="region of interest" description="Disordered" evidence="8">
    <location>
        <begin position="187"/>
        <end position="224"/>
    </location>
</feature>
<evidence type="ECO:0000256" key="4">
    <source>
        <dbReference type="ARBA" id="ARBA00022753"/>
    </source>
</evidence>
<evidence type="ECO:0000256" key="7">
    <source>
        <dbReference type="SAM" id="Coils"/>
    </source>
</evidence>
<dbReference type="GO" id="GO:0015031">
    <property type="term" value="P:protein transport"/>
    <property type="evidence" value="ECO:0007669"/>
    <property type="project" value="UniProtKB-KW"/>
</dbReference>
<dbReference type="OrthoDB" id="441172at2759"/>
<evidence type="ECO:0000256" key="2">
    <source>
        <dbReference type="ARBA" id="ARBA00006190"/>
    </source>
</evidence>
<comment type="subcellular location">
    <subcellularLocation>
        <location evidence="1">Endosome membrane</location>
    </subcellularLocation>
</comment>
<keyword evidence="7" id="KW-0175">Coiled coil</keyword>
<keyword evidence="10" id="KW-1185">Reference proteome</keyword>
<dbReference type="InParanoid" id="E3MFF8"/>
<dbReference type="PANTHER" id="PTHR22761">
    <property type="entry name" value="CHARGED MULTIVESICULAR BODY PROTEIN"/>
    <property type="match status" value="1"/>
</dbReference>
<dbReference type="Proteomes" id="UP000008281">
    <property type="component" value="Unassembled WGS sequence"/>
</dbReference>
<sequence length="224" mass="25846">MGGIFSKKERAPKSAPVSDQDNAILVSCVTVNVTINCFYFQALKTQRDKMKQMVKRKENCLEKERQLAKQLLKDGKKDRALLILKKKRYQENMIDQTLKHLSKIEQMVNDLEFAEVQQRVTEGLRQGNEALKKMNQLFDIDEIDRIMEETKEAADYQEEISNMLTGQLSTSDVSDVEKELEELLAAQVPQVQLPDVPSHELPEAEREAQREKDKPRKERVALEA</sequence>
<accession>E3MFF8</accession>
<dbReference type="InterPro" id="IPR005024">
    <property type="entry name" value="Snf7_fam"/>
</dbReference>
<dbReference type="AlphaFoldDB" id="E3MFF8"/>
<keyword evidence="5" id="KW-0653">Protein transport</keyword>
<dbReference type="GO" id="GO:0032511">
    <property type="term" value="P:late endosome to vacuole transport via multivesicular body sorting pathway"/>
    <property type="evidence" value="ECO:0007669"/>
    <property type="project" value="TreeGrafter"/>
</dbReference>
<dbReference type="EMBL" id="DS268441">
    <property type="protein sequence ID" value="EFP01053.1"/>
    <property type="molecule type" value="Genomic_DNA"/>
</dbReference>
<evidence type="ECO:0000256" key="3">
    <source>
        <dbReference type="ARBA" id="ARBA00022448"/>
    </source>
</evidence>
<feature type="coiled-coil region" evidence="7">
    <location>
        <begin position="43"/>
        <end position="74"/>
    </location>
</feature>
<evidence type="ECO:0000256" key="6">
    <source>
        <dbReference type="ARBA" id="ARBA00023136"/>
    </source>
</evidence>
<dbReference type="HOGENOM" id="CLU_086201_3_0_1"/>
<name>E3MFF8_CAERE</name>
<evidence type="ECO:0000313" key="9">
    <source>
        <dbReference type="EMBL" id="EFP01053.1"/>
    </source>
</evidence>
<dbReference type="GO" id="GO:0000815">
    <property type="term" value="C:ESCRT III complex"/>
    <property type="evidence" value="ECO:0007669"/>
    <property type="project" value="TreeGrafter"/>
</dbReference>
<comment type="similarity">
    <text evidence="2">Belongs to the SNF7 family.</text>
</comment>
<dbReference type="Pfam" id="PF03357">
    <property type="entry name" value="Snf7"/>
    <property type="match status" value="1"/>
</dbReference>
<dbReference type="Gene3D" id="6.10.140.1230">
    <property type="match status" value="1"/>
</dbReference>
<evidence type="ECO:0000256" key="1">
    <source>
        <dbReference type="ARBA" id="ARBA00004608"/>
    </source>
</evidence>